<keyword evidence="3" id="KW-1185">Reference proteome</keyword>
<dbReference type="Proteomes" id="UP000272015">
    <property type="component" value="Unassembled WGS sequence"/>
</dbReference>
<organism evidence="2 3">
    <name type="scientific">Cryobacterium melibiosiphilum</name>
    <dbReference type="NCBI Taxonomy" id="995039"/>
    <lineage>
        <taxon>Bacteria</taxon>
        <taxon>Bacillati</taxon>
        <taxon>Actinomycetota</taxon>
        <taxon>Actinomycetes</taxon>
        <taxon>Micrococcales</taxon>
        <taxon>Microbacteriaceae</taxon>
        <taxon>Cryobacterium</taxon>
    </lineage>
</organism>
<dbReference type="Pfam" id="PF08808">
    <property type="entry name" value="RES"/>
    <property type="match status" value="1"/>
</dbReference>
<protein>
    <submittedName>
        <fullName evidence="2">RES domain-containing protein</fullName>
    </submittedName>
</protein>
<feature type="domain" description="RES" evidence="1">
    <location>
        <begin position="34"/>
        <end position="173"/>
    </location>
</feature>
<evidence type="ECO:0000313" key="2">
    <source>
        <dbReference type="EMBL" id="RJT91751.1"/>
    </source>
</evidence>
<comment type="caution">
    <text evidence="2">The sequence shown here is derived from an EMBL/GenBank/DDBJ whole genome shotgun (WGS) entry which is preliminary data.</text>
</comment>
<dbReference type="InterPro" id="IPR014914">
    <property type="entry name" value="RES_dom"/>
</dbReference>
<gene>
    <name evidence="2" type="ORF">D6T64_01305</name>
</gene>
<dbReference type="EMBL" id="QZVS01000041">
    <property type="protein sequence ID" value="RJT91751.1"/>
    <property type="molecule type" value="Genomic_DNA"/>
</dbReference>
<evidence type="ECO:0000259" key="1">
    <source>
        <dbReference type="SMART" id="SM00953"/>
    </source>
</evidence>
<evidence type="ECO:0000313" key="3">
    <source>
        <dbReference type="Proteomes" id="UP000272015"/>
    </source>
</evidence>
<dbReference type="AlphaFoldDB" id="A0A3A5MRG9"/>
<sequence>MVAPPSPFTAAEIILPADTPLYRVHDNTRAATEFNPGFGAPTRFAFFGDPTVPVLYAAETEDAAICETLLHSVPFTGGVLRPRSYESRVASKLRVTRPLRLAALLGTGLRKLGVPASEVTETEADRYPETVKWAEAAHTAGFDGVVYMSRRCNSDRVYALFGDRVHDSDLRIQTDYGRVFAVADDRDWLIDYCAPLHVDVLIL</sequence>
<reference evidence="2 3" key="1">
    <citation type="submission" date="2018-09" db="EMBL/GenBank/DDBJ databases">
        <title>Novel species of Cryobacterium.</title>
        <authorList>
            <person name="Liu Q."/>
            <person name="Xin Y.-H."/>
        </authorList>
    </citation>
    <scope>NUCLEOTIDE SEQUENCE [LARGE SCALE GENOMIC DNA]</scope>
    <source>
        <strain evidence="2 3">Hh39</strain>
    </source>
</reference>
<dbReference type="SMART" id="SM00953">
    <property type="entry name" value="RES"/>
    <property type="match status" value="1"/>
</dbReference>
<name>A0A3A5MRG9_9MICO</name>
<dbReference type="OrthoDB" id="3786493at2"/>
<proteinExistence type="predicted"/>
<accession>A0A3A5MRG9</accession>